<dbReference type="GO" id="GO:0006281">
    <property type="term" value="P:DNA repair"/>
    <property type="evidence" value="ECO:0007669"/>
    <property type="project" value="UniProtKB-KW"/>
</dbReference>
<keyword evidence="7" id="KW-0479">Metal-binding</keyword>
<dbReference type="SUPFAM" id="SSF100879">
    <property type="entry name" value="Lesion bypass DNA polymerase (Y-family), little finger domain"/>
    <property type="match status" value="1"/>
</dbReference>
<evidence type="ECO:0000313" key="16">
    <source>
        <dbReference type="Proteomes" id="UP000887569"/>
    </source>
</evidence>
<keyword evidence="6" id="KW-0548">Nucleotidyltransferase</keyword>
<evidence type="ECO:0000256" key="6">
    <source>
        <dbReference type="ARBA" id="ARBA00022695"/>
    </source>
</evidence>
<evidence type="ECO:0000256" key="12">
    <source>
        <dbReference type="ARBA" id="ARBA00023242"/>
    </source>
</evidence>
<dbReference type="GO" id="GO:0003887">
    <property type="term" value="F:DNA-directed DNA polymerase activity"/>
    <property type="evidence" value="ECO:0007669"/>
    <property type="project" value="InterPro"/>
</dbReference>
<dbReference type="InterPro" id="IPR053848">
    <property type="entry name" value="IMS_HHH_1"/>
</dbReference>
<dbReference type="Gene3D" id="6.10.250.1490">
    <property type="match status" value="1"/>
</dbReference>
<comment type="similarity">
    <text evidence="2">Belongs to the DNA polymerase type-Y family.</text>
</comment>
<dbReference type="InterPro" id="IPR001357">
    <property type="entry name" value="BRCT_dom"/>
</dbReference>
<evidence type="ECO:0000259" key="14">
    <source>
        <dbReference type="PROSITE" id="PS50172"/>
    </source>
</evidence>
<dbReference type="PANTHER" id="PTHR45990">
    <property type="entry name" value="DNA REPAIR PROTEIN REV1"/>
    <property type="match status" value="1"/>
</dbReference>
<dbReference type="FunFam" id="3.30.1490.100:FF:000001">
    <property type="entry name" value="DNA repair protein REV1"/>
    <property type="match status" value="1"/>
</dbReference>
<dbReference type="InterPro" id="IPR043502">
    <property type="entry name" value="DNA/RNA_pol_sf"/>
</dbReference>
<dbReference type="PROSITE" id="PS50173">
    <property type="entry name" value="UMUC"/>
    <property type="match status" value="1"/>
</dbReference>
<evidence type="ECO:0000313" key="18">
    <source>
        <dbReference type="WBParaSite" id="PgB21_g022_t03"/>
    </source>
</evidence>
<reference evidence="17 18" key="1">
    <citation type="submission" date="2022-11" db="UniProtKB">
        <authorList>
            <consortium name="WormBaseParasite"/>
        </authorList>
    </citation>
    <scope>IDENTIFICATION</scope>
</reference>
<keyword evidence="8" id="KW-0227">DNA damage</keyword>
<dbReference type="PANTHER" id="PTHR45990:SF1">
    <property type="entry name" value="DNA REPAIR PROTEIN REV1"/>
    <property type="match status" value="1"/>
</dbReference>
<evidence type="ECO:0000256" key="11">
    <source>
        <dbReference type="ARBA" id="ARBA00023204"/>
    </source>
</evidence>
<dbReference type="GO" id="GO:0005634">
    <property type="term" value="C:nucleus"/>
    <property type="evidence" value="ECO:0007669"/>
    <property type="project" value="UniProtKB-SubCell"/>
</dbReference>
<evidence type="ECO:0000313" key="17">
    <source>
        <dbReference type="WBParaSite" id="PgB21_g022_t02"/>
    </source>
</evidence>
<dbReference type="Gene3D" id="1.10.150.20">
    <property type="entry name" value="5' to 3' exonuclease, C-terminal subdomain"/>
    <property type="match status" value="1"/>
</dbReference>
<dbReference type="Pfam" id="PF11799">
    <property type="entry name" value="IMS_C"/>
    <property type="match status" value="1"/>
</dbReference>
<dbReference type="InterPro" id="IPR003903">
    <property type="entry name" value="UIM_dom"/>
</dbReference>
<dbReference type="PROSITE" id="PS50330">
    <property type="entry name" value="UIM"/>
    <property type="match status" value="1"/>
</dbReference>
<organism evidence="16 17">
    <name type="scientific">Parascaris univalens</name>
    <name type="common">Nematode worm</name>
    <dbReference type="NCBI Taxonomy" id="6257"/>
    <lineage>
        <taxon>Eukaryota</taxon>
        <taxon>Metazoa</taxon>
        <taxon>Ecdysozoa</taxon>
        <taxon>Nematoda</taxon>
        <taxon>Chromadorea</taxon>
        <taxon>Rhabditida</taxon>
        <taxon>Spirurina</taxon>
        <taxon>Ascaridomorpha</taxon>
        <taxon>Ascaridoidea</taxon>
        <taxon>Ascarididae</taxon>
        <taxon>Parascaris</taxon>
    </lineage>
</organism>
<dbReference type="GO" id="GO:0017125">
    <property type="term" value="F:deoxycytidyl transferase activity"/>
    <property type="evidence" value="ECO:0007669"/>
    <property type="project" value="TreeGrafter"/>
</dbReference>
<evidence type="ECO:0000256" key="5">
    <source>
        <dbReference type="ARBA" id="ARBA00022679"/>
    </source>
</evidence>
<feature type="domain" description="UmuC" evidence="15">
    <location>
        <begin position="226"/>
        <end position="414"/>
    </location>
</feature>
<keyword evidence="12" id="KW-0539">Nucleus</keyword>
<dbReference type="Gene3D" id="3.30.1490.100">
    <property type="entry name" value="DNA polymerase, Y-family, little finger domain"/>
    <property type="match status" value="1"/>
</dbReference>
<evidence type="ECO:0000256" key="4">
    <source>
        <dbReference type="ARBA" id="ARBA00022634"/>
    </source>
</evidence>
<keyword evidence="11" id="KW-0234">DNA repair</keyword>
<feature type="domain" description="BRCT" evidence="14">
    <location>
        <begin position="52"/>
        <end position="140"/>
    </location>
</feature>
<dbReference type="InterPro" id="IPR017961">
    <property type="entry name" value="DNA_pol_Y-fam_little_finger"/>
</dbReference>
<evidence type="ECO:0000256" key="2">
    <source>
        <dbReference type="ARBA" id="ARBA00010945"/>
    </source>
</evidence>
<dbReference type="GO" id="GO:0003684">
    <property type="term" value="F:damaged DNA binding"/>
    <property type="evidence" value="ECO:0007669"/>
    <property type="project" value="InterPro"/>
</dbReference>
<dbReference type="GO" id="GO:0070987">
    <property type="term" value="P:error-free translesion synthesis"/>
    <property type="evidence" value="ECO:0007669"/>
    <property type="project" value="TreeGrafter"/>
</dbReference>
<dbReference type="Gene3D" id="3.30.70.270">
    <property type="match status" value="1"/>
</dbReference>
<keyword evidence="10" id="KW-0238">DNA-binding</keyword>
<dbReference type="SUPFAM" id="SSF56672">
    <property type="entry name" value="DNA/RNA polymerases"/>
    <property type="match status" value="1"/>
</dbReference>
<dbReference type="InterPro" id="IPR036420">
    <property type="entry name" value="BRCT_dom_sf"/>
</dbReference>
<dbReference type="SUPFAM" id="SSF52113">
    <property type="entry name" value="BRCT domain"/>
    <property type="match status" value="1"/>
</dbReference>
<dbReference type="Pfam" id="PF00817">
    <property type="entry name" value="IMS"/>
    <property type="match status" value="1"/>
</dbReference>
<dbReference type="WBParaSite" id="PgB21_g022_t02">
    <property type="protein sequence ID" value="PgB21_g022_t02"/>
    <property type="gene ID" value="PgB21_g022"/>
</dbReference>
<dbReference type="SMART" id="SM00292">
    <property type="entry name" value="BRCT"/>
    <property type="match status" value="1"/>
</dbReference>
<evidence type="ECO:0000256" key="1">
    <source>
        <dbReference type="ARBA" id="ARBA00004123"/>
    </source>
</evidence>
<dbReference type="InterPro" id="IPR043128">
    <property type="entry name" value="Rev_trsase/Diguanyl_cyclase"/>
</dbReference>
<evidence type="ECO:0000256" key="9">
    <source>
        <dbReference type="ARBA" id="ARBA00022842"/>
    </source>
</evidence>
<dbReference type="Gene3D" id="3.40.1170.60">
    <property type="match status" value="1"/>
</dbReference>
<sequence>RKKAMEEVTLTKASTKEEEEEHLTPAEHWRRYMDLKKSKLLNQINAFDMKKHISAIFEGISIYVNGYTDPPASELRRLIQIHGGEFHIYYEYGTTTYTVATHVATGKISKLRKNEKIIHPKWIVDSIEAGKRLPEEAYLIYKNTDQSGALSKFVERDEVTRNAATDPNFINNFYGRSRLHLISTLAEEMRQYVSELRNGPNPVFLSRQRLLPLVCENFESPPEETICHVDLDCFFVSVALRTRPDLIGKPVAITHSRGLNASAGMSEVASCSYEARACGVRNGCYVRQAKSVCPDLICLPYQFEEYRVVSKLIYEVISRYTLDIRAVSCDEMYVDLNSLCSEMRIMDVMGVVSIIREEIHAETQCNASVGVGSSMLIARLSTRHAKPNGQFVVKCAEVESFMRKERISNLPGIGYNIRAKLNQTFGEMELCEQLQTLQVSQLQQLLGTKTGLQIYNLCRGVDKERDIVENSVRKSISCDINYGIRFNKENEMLDFLKTMAVELEKKLHKAHMAFSAITLKLMIRAADAPMEPEKFLGHGVCDTVTRSTPLLKSATGADVIFNEAKKLMSSINPVVSDLRGVGIQLTRLSELQEKAQPHRVGHTLVDFFAVRTKGTRSLGQKAKHLSEEDDPILKKVLKESLREERNRKARLLVYGDRRLLKPCYHNYIDDIDVKKEMCRVLENSPAPTKKEAQLLTSYFYHLAEYGNWSEVCSQLRFFERKAMRYSHLWLVVVAAIRSLLNELCLRINHCYVAF</sequence>
<protein>
    <recommendedName>
        <fullName evidence="3">DNA repair protein REV1</fullName>
    </recommendedName>
</protein>
<proteinExistence type="inferred from homology"/>
<dbReference type="PROSITE" id="PS50172">
    <property type="entry name" value="BRCT"/>
    <property type="match status" value="1"/>
</dbReference>
<dbReference type="GO" id="GO:0046872">
    <property type="term" value="F:metal ion binding"/>
    <property type="evidence" value="ECO:0007669"/>
    <property type="project" value="UniProtKB-KW"/>
</dbReference>
<dbReference type="InterPro" id="IPR001126">
    <property type="entry name" value="UmuC"/>
</dbReference>
<keyword evidence="9" id="KW-0460">Magnesium</keyword>
<dbReference type="Gene3D" id="3.40.50.10190">
    <property type="entry name" value="BRCT domain"/>
    <property type="match status" value="1"/>
</dbReference>
<evidence type="ECO:0000256" key="13">
    <source>
        <dbReference type="SAM" id="MobiDB-lite"/>
    </source>
</evidence>
<name>A0A914ZUH2_PARUN</name>
<evidence type="ECO:0000256" key="10">
    <source>
        <dbReference type="ARBA" id="ARBA00023125"/>
    </source>
</evidence>
<evidence type="ECO:0000259" key="15">
    <source>
        <dbReference type="PROSITE" id="PS50173"/>
    </source>
</evidence>
<dbReference type="AlphaFoldDB" id="A0A914ZUH2"/>
<dbReference type="CDD" id="cd17719">
    <property type="entry name" value="BRCT_Rev1"/>
    <property type="match status" value="1"/>
</dbReference>
<dbReference type="Proteomes" id="UP000887569">
    <property type="component" value="Unplaced"/>
</dbReference>
<accession>A0A914ZUH2</accession>
<evidence type="ECO:0000256" key="3">
    <source>
        <dbReference type="ARBA" id="ARBA00020399"/>
    </source>
</evidence>
<evidence type="ECO:0000256" key="8">
    <source>
        <dbReference type="ARBA" id="ARBA00022763"/>
    </source>
</evidence>
<dbReference type="InterPro" id="IPR036775">
    <property type="entry name" value="DNA_pol_Y-fam_lit_finger_sf"/>
</dbReference>
<feature type="region of interest" description="Disordered" evidence="13">
    <location>
        <begin position="1"/>
        <end position="21"/>
    </location>
</feature>
<dbReference type="Pfam" id="PF16589">
    <property type="entry name" value="BRCT_2"/>
    <property type="match status" value="1"/>
</dbReference>
<keyword evidence="4" id="KW-0237">DNA synthesis</keyword>
<evidence type="ECO:0000256" key="7">
    <source>
        <dbReference type="ARBA" id="ARBA00022723"/>
    </source>
</evidence>
<dbReference type="WBParaSite" id="PgB21_g022_t03">
    <property type="protein sequence ID" value="PgB21_g022_t03"/>
    <property type="gene ID" value="PgB21_g022"/>
</dbReference>
<keyword evidence="16" id="KW-1185">Reference proteome</keyword>
<keyword evidence="5" id="KW-0808">Transferase</keyword>
<comment type="subcellular location">
    <subcellularLocation>
        <location evidence="1">Nucleus</location>
    </subcellularLocation>
</comment>
<dbReference type="Pfam" id="PF21999">
    <property type="entry name" value="IMS_HHH_1"/>
    <property type="match status" value="1"/>
</dbReference>
<dbReference type="GO" id="GO:0042276">
    <property type="term" value="P:error-prone translesion synthesis"/>
    <property type="evidence" value="ECO:0007669"/>
    <property type="project" value="TreeGrafter"/>
</dbReference>